<sequence>MATLEQCRTALDQLATKLATNAEAGGRLDFNRTLACQVPDLQAAFHGRLENGKIVDLTDGDDPRAKIKMIINSDDLLELVAGTLDAGKAFASGRLKIKASVMDLLKLRKLL</sequence>
<dbReference type="SUPFAM" id="SSF55718">
    <property type="entry name" value="SCP-like"/>
    <property type="match status" value="1"/>
</dbReference>
<dbReference type="Proteomes" id="UP000612585">
    <property type="component" value="Unassembled WGS sequence"/>
</dbReference>
<dbReference type="InterPro" id="IPR003033">
    <property type="entry name" value="SCP2_sterol-bd_dom"/>
</dbReference>
<evidence type="ECO:0000313" key="2">
    <source>
        <dbReference type="EMBL" id="GIJ61754.1"/>
    </source>
</evidence>
<dbReference type="InterPro" id="IPR036527">
    <property type="entry name" value="SCP2_sterol-bd_dom_sf"/>
</dbReference>
<dbReference type="Pfam" id="PF02036">
    <property type="entry name" value="SCP2"/>
    <property type="match status" value="1"/>
</dbReference>
<keyword evidence="3" id="KW-1185">Reference proteome</keyword>
<dbReference type="EMBL" id="BOPG01000071">
    <property type="protein sequence ID" value="GIJ61754.1"/>
    <property type="molecule type" value="Genomic_DNA"/>
</dbReference>
<proteinExistence type="predicted"/>
<dbReference type="Gene3D" id="3.30.1050.10">
    <property type="entry name" value="SCP2 sterol-binding domain"/>
    <property type="match status" value="1"/>
</dbReference>
<reference evidence="2" key="1">
    <citation type="submission" date="2021-01" db="EMBL/GenBank/DDBJ databases">
        <title>Whole genome shotgun sequence of Virgisporangium aurantiacum NBRC 16421.</title>
        <authorList>
            <person name="Komaki H."/>
            <person name="Tamura T."/>
        </authorList>
    </citation>
    <scope>NUCLEOTIDE SEQUENCE</scope>
    <source>
        <strain evidence="2">NBRC 16421</strain>
    </source>
</reference>
<evidence type="ECO:0000313" key="3">
    <source>
        <dbReference type="Proteomes" id="UP000612585"/>
    </source>
</evidence>
<gene>
    <name evidence="2" type="ORF">Vau01_092700</name>
</gene>
<comment type="caution">
    <text evidence="2">The sequence shown here is derived from an EMBL/GenBank/DDBJ whole genome shotgun (WGS) entry which is preliminary data.</text>
</comment>
<accession>A0A8J3ZD20</accession>
<feature type="domain" description="SCP2" evidence="1">
    <location>
        <begin position="31"/>
        <end position="111"/>
    </location>
</feature>
<protein>
    <recommendedName>
        <fullName evidence="1">SCP2 domain-containing protein</fullName>
    </recommendedName>
</protein>
<dbReference type="AlphaFoldDB" id="A0A8J3ZD20"/>
<evidence type="ECO:0000259" key="1">
    <source>
        <dbReference type="Pfam" id="PF02036"/>
    </source>
</evidence>
<dbReference type="RefSeq" id="WP_204006913.1">
    <property type="nucleotide sequence ID" value="NZ_BOPG01000071.1"/>
</dbReference>
<name>A0A8J3ZD20_9ACTN</name>
<organism evidence="2 3">
    <name type="scientific">Virgisporangium aurantiacum</name>
    <dbReference type="NCBI Taxonomy" id="175570"/>
    <lineage>
        <taxon>Bacteria</taxon>
        <taxon>Bacillati</taxon>
        <taxon>Actinomycetota</taxon>
        <taxon>Actinomycetes</taxon>
        <taxon>Micromonosporales</taxon>
        <taxon>Micromonosporaceae</taxon>
        <taxon>Virgisporangium</taxon>
    </lineage>
</organism>